<comment type="caution">
    <text evidence="3">The sequence shown here is derived from an EMBL/GenBank/DDBJ whole genome shotgun (WGS) entry which is preliminary data.</text>
</comment>
<evidence type="ECO:0000259" key="1">
    <source>
        <dbReference type="Pfam" id="PF00534"/>
    </source>
</evidence>
<dbReference type="Proteomes" id="UP000018861">
    <property type="component" value="Unassembled WGS sequence"/>
</dbReference>
<evidence type="ECO:0000313" key="3">
    <source>
        <dbReference type="EMBL" id="GAE15808.1"/>
    </source>
</evidence>
<protein>
    <submittedName>
        <fullName evidence="3">Galacturonosyl transferase</fullName>
    </submittedName>
</protein>
<evidence type="ECO:0000259" key="2">
    <source>
        <dbReference type="Pfam" id="PF13477"/>
    </source>
</evidence>
<feature type="domain" description="Glycosyl transferase family 1" evidence="1">
    <location>
        <begin position="185"/>
        <end position="345"/>
    </location>
</feature>
<dbReference type="InterPro" id="IPR028098">
    <property type="entry name" value="Glyco_trans_4-like_N"/>
</dbReference>
<dbReference type="Pfam" id="PF13477">
    <property type="entry name" value="Glyco_trans_4_2"/>
    <property type="match status" value="1"/>
</dbReference>
<proteinExistence type="predicted"/>
<organism evidence="3 4">
    <name type="scientific">Bacteroides pyogenes JCM 6292</name>
    <dbReference type="NCBI Taxonomy" id="1235809"/>
    <lineage>
        <taxon>Bacteria</taxon>
        <taxon>Pseudomonadati</taxon>
        <taxon>Bacteroidota</taxon>
        <taxon>Bacteroidia</taxon>
        <taxon>Bacteroidales</taxon>
        <taxon>Bacteroidaceae</taxon>
        <taxon>Bacteroides</taxon>
    </lineage>
</organism>
<name>W4P8T5_9BACE</name>
<sequence length="368" mass="41651">MSVIALLNCHGDDVFCFRKEIIDALVNKGFKVLLSCPDSSRLDIFRNNENILIEDISIDRRGTNPFKDLKLLIDYIKLFKKHRPDVVCNFTIKPNIYGSIAADIMRIPHINNITGLGSGFQNGGFVQKVVKLLYKFALRKSKKVFFQNAENQYIALNVGLINNETPHEIIPGSGVNLDRFEYKPIDQNKNEIVFNYIGRVLKDKRVDDFIDAAKIIKSKYSNVRFNIIGFIEPTEIHYKNLLKTLEDNGIIHYLGSVDDVRSLVYASDAIIHPSSYGEGISNVLLESAACGRAIITTDIAGCKDCVDDNVTGYVYHAEDVSQLVSKIDSFLHLSNEQRIKMGLQGRLKVEKQFDRRIVVDKYLKEVGV</sequence>
<dbReference type="EMBL" id="BAIQ01000022">
    <property type="protein sequence ID" value="GAE15808.1"/>
    <property type="molecule type" value="Genomic_DNA"/>
</dbReference>
<dbReference type="Pfam" id="PF00534">
    <property type="entry name" value="Glycos_transf_1"/>
    <property type="match status" value="1"/>
</dbReference>
<dbReference type="InterPro" id="IPR001296">
    <property type="entry name" value="Glyco_trans_1"/>
</dbReference>
<gene>
    <name evidence="3" type="ORF">JCM6292_2145</name>
</gene>
<dbReference type="CDD" id="cd03808">
    <property type="entry name" value="GT4_CapM-like"/>
    <property type="match status" value="1"/>
</dbReference>
<dbReference type="PANTHER" id="PTHR12526">
    <property type="entry name" value="GLYCOSYLTRANSFERASE"/>
    <property type="match status" value="1"/>
</dbReference>
<keyword evidence="3" id="KW-0808">Transferase</keyword>
<evidence type="ECO:0000313" key="4">
    <source>
        <dbReference type="Proteomes" id="UP000018861"/>
    </source>
</evidence>
<feature type="domain" description="Glycosyltransferase subfamily 4-like N-terminal" evidence="2">
    <location>
        <begin position="11"/>
        <end position="148"/>
    </location>
</feature>
<dbReference type="Gene3D" id="3.40.50.2000">
    <property type="entry name" value="Glycogen Phosphorylase B"/>
    <property type="match status" value="2"/>
</dbReference>
<dbReference type="AlphaFoldDB" id="W4P8T5"/>
<accession>W4P8T5</accession>
<dbReference type="SUPFAM" id="SSF53756">
    <property type="entry name" value="UDP-Glycosyltransferase/glycogen phosphorylase"/>
    <property type="match status" value="1"/>
</dbReference>
<reference evidence="3 4" key="1">
    <citation type="journal article" date="2014" name="Genome Announc.">
        <title>Draft Genome Sequences of Three Strains of Bacteroides pyogenes Isolated from a Cat and Swine.</title>
        <authorList>
            <person name="Sakamoto M."/>
            <person name="Oshima K."/>
            <person name="Suda W."/>
            <person name="Kitamura K."/>
            <person name="Iida T."/>
            <person name="Hattori M."/>
            <person name="Ohkuma M."/>
        </authorList>
    </citation>
    <scope>NUCLEOTIDE SEQUENCE [LARGE SCALE GENOMIC DNA]</scope>
    <source>
        <strain evidence="3 4">JCM 6292</strain>
    </source>
</reference>
<dbReference type="GO" id="GO:0016757">
    <property type="term" value="F:glycosyltransferase activity"/>
    <property type="evidence" value="ECO:0007669"/>
    <property type="project" value="InterPro"/>
</dbReference>